<dbReference type="Proteomes" id="UP000675664">
    <property type="component" value="Unassembled WGS sequence"/>
</dbReference>
<dbReference type="AlphaFoldDB" id="A0A8J8B2J6"/>
<dbReference type="InterPro" id="IPR000249">
    <property type="entry name" value="BMC_dom"/>
</dbReference>
<evidence type="ECO:0000256" key="2">
    <source>
        <dbReference type="ARBA" id="ARBA00024446"/>
    </source>
</evidence>
<accession>A0A8J8B2J6</accession>
<evidence type="ECO:0000313" key="5">
    <source>
        <dbReference type="Proteomes" id="UP000675664"/>
    </source>
</evidence>
<sequence length="104" mass="11168">MKIQFIKRPSPSTINMLARRSQSLRSRNSEPVSSEAVGLVQGPLADMVAACDIAEKTSGVMVEEIQGICPQHFAMIAIFGDTSAVAVALIAIGEKIDKKRPDID</sequence>
<dbReference type="Pfam" id="PF00936">
    <property type="entry name" value="BMC"/>
    <property type="match status" value="1"/>
</dbReference>
<reference evidence="4" key="2">
    <citation type="submission" date="2021-04" db="EMBL/GenBank/DDBJ databases">
        <authorList>
            <person name="Liu J."/>
        </authorList>
    </citation>
    <scope>NUCLEOTIDE SEQUENCE</scope>
    <source>
        <strain evidence="4">BAD-6</strain>
    </source>
</reference>
<dbReference type="Gene3D" id="3.30.70.1710">
    <property type="match status" value="1"/>
</dbReference>
<dbReference type="InterPro" id="IPR037233">
    <property type="entry name" value="CcmK-like_sf"/>
</dbReference>
<proteinExistence type="predicted"/>
<reference evidence="4" key="1">
    <citation type="submission" date="2021-04" db="EMBL/GenBank/DDBJ databases">
        <title>Sinoanaerobacter chloroacetimidivorans sp. nov., an obligate anaerobic bacterium isolated from anaerobic sludge.</title>
        <authorList>
            <person name="Bao Y."/>
        </authorList>
    </citation>
    <scope>NUCLEOTIDE SEQUENCE</scope>
    <source>
        <strain evidence="4">BAD-6</strain>
    </source>
</reference>
<dbReference type="EMBL" id="JAGSND010000018">
    <property type="protein sequence ID" value="MBR0599888.1"/>
    <property type="molecule type" value="Genomic_DNA"/>
</dbReference>
<comment type="subcellular location">
    <subcellularLocation>
        <location evidence="1">Bacterial microcompartment</location>
    </subcellularLocation>
</comment>
<keyword evidence="2" id="KW-1283">Bacterial microcompartment</keyword>
<protein>
    <submittedName>
        <fullName evidence="4">BMC domain-containing protein</fullName>
    </submittedName>
</protein>
<evidence type="ECO:0000256" key="1">
    <source>
        <dbReference type="ARBA" id="ARBA00024322"/>
    </source>
</evidence>
<keyword evidence="5" id="KW-1185">Reference proteome</keyword>
<dbReference type="GO" id="GO:0031469">
    <property type="term" value="C:bacterial microcompartment"/>
    <property type="evidence" value="ECO:0007669"/>
    <property type="project" value="UniProtKB-SubCell"/>
</dbReference>
<organism evidence="4 5">
    <name type="scientific">Sinanaerobacter chloroacetimidivorans</name>
    <dbReference type="NCBI Taxonomy" id="2818044"/>
    <lineage>
        <taxon>Bacteria</taxon>
        <taxon>Bacillati</taxon>
        <taxon>Bacillota</taxon>
        <taxon>Clostridia</taxon>
        <taxon>Peptostreptococcales</taxon>
        <taxon>Anaerovoracaceae</taxon>
        <taxon>Sinanaerobacter</taxon>
    </lineage>
</organism>
<dbReference type="SMART" id="SM00877">
    <property type="entry name" value="BMC"/>
    <property type="match status" value="1"/>
</dbReference>
<evidence type="ECO:0000313" key="4">
    <source>
        <dbReference type="EMBL" id="MBR0599888.1"/>
    </source>
</evidence>
<dbReference type="SUPFAM" id="SSF143414">
    <property type="entry name" value="CcmK-like"/>
    <property type="match status" value="1"/>
</dbReference>
<gene>
    <name evidence="4" type="ORF">KCX82_18550</name>
</gene>
<evidence type="ECO:0000259" key="3">
    <source>
        <dbReference type="SMART" id="SM00877"/>
    </source>
</evidence>
<name>A0A8J8B2J6_9FIRM</name>
<feature type="domain" description="Bacterial microcompartment" evidence="3">
    <location>
        <begin position="35"/>
        <end position="101"/>
    </location>
</feature>
<comment type="caution">
    <text evidence="4">The sequence shown here is derived from an EMBL/GenBank/DDBJ whole genome shotgun (WGS) entry which is preliminary data.</text>
</comment>